<feature type="compositionally biased region" description="Basic and acidic residues" evidence="7">
    <location>
        <begin position="404"/>
        <end position="423"/>
    </location>
</feature>
<dbReference type="Pfam" id="PF14608">
    <property type="entry name" value="zf-CCCH_2"/>
    <property type="match status" value="1"/>
</dbReference>
<name>A0A4D6L5J6_VIGUN</name>
<feature type="domain" description="C3H1-type" evidence="8">
    <location>
        <begin position="24"/>
        <end position="53"/>
    </location>
</feature>
<dbReference type="PANTHER" id="PTHR15725">
    <property type="entry name" value="ZN-FINGER, C-X8-C-X5-C-X3-H TYPE-CONTAINING"/>
    <property type="match status" value="1"/>
</dbReference>
<evidence type="ECO:0000256" key="3">
    <source>
        <dbReference type="ARBA" id="ARBA00022771"/>
    </source>
</evidence>
<evidence type="ECO:0000256" key="4">
    <source>
        <dbReference type="ARBA" id="ARBA00022833"/>
    </source>
</evidence>
<feature type="zinc finger region" description="C3H1-type" evidence="6">
    <location>
        <begin position="24"/>
        <end position="53"/>
    </location>
</feature>
<evidence type="ECO:0000313" key="9">
    <source>
        <dbReference type="EMBL" id="QCD83746.1"/>
    </source>
</evidence>
<dbReference type="Proteomes" id="UP000501690">
    <property type="component" value="Linkage Group LG2"/>
</dbReference>
<dbReference type="GO" id="GO:0003729">
    <property type="term" value="F:mRNA binding"/>
    <property type="evidence" value="ECO:0007669"/>
    <property type="project" value="TreeGrafter"/>
</dbReference>
<dbReference type="GO" id="GO:0003677">
    <property type="term" value="F:DNA binding"/>
    <property type="evidence" value="ECO:0007669"/>
    <property type="project" value="UniProtKB-KW"/>
</dbReference>
<keyword evidence="2" id="KW-0677">Repeat</keyword>
<feature type="region of interest" description="Disordered" evidence="7">
    <location>
        <begin position="363"/>
        <end position="611"/>
    </location>
</feature>
<feature type="compositionally biased region" description="Polar residues" evidence="7">
    <location>
        <begin position="233"/>
        <end position="248"/>
    </location>
</feature>
<evidence type="ECO:0000256" key="5">
    <source>
        <dbReference type="ARBA" id="ARBA00023125"/>
    </source>
</evidence>
<feature type="compositionally biased region" description="Basic and acidic residues" evidence="7">
    <location>
        <begin position="295"/>
        <end position="311"/>
    </location>
</feature>
<evidence type="ECO:0000256" key="2">
    <source>
        <dbReference type="ARBA" id="ARBA00022737"/>
    </source>
</evidence>
<feature type="region of interest" description="Disordered" evidence="7">
    <location>
        <begin position="223"/>
        <end position="274"/>
    </location>
</feature>
<feature type="domain" description="C3H1-type" evidence="8">
    <location>
        <begin position="55"/>
        <end position="81"/>
    </location>
</feature>
<organism evidence="9 10">
    <name type="scientific">Vigna unguiculata</name>
    <name type="common">Cowpea</name>
    <dbReference type="NCBI Taxonomy" id="3917"/>
    <lineage>
        <taxon>Eukaryota</taxon>
        <taxon>Viridiplantae</taxon>
        <taxon>Streptophyta</taxon>
        <taxon>Embryophyta</taxon>
        <taxon>Tracheophyta</taxon>
        <taxon>Spermatophyta</taxon>
        <taxon>Magnoliopsida</taxon>
        <taxon>eudicotyledons</taxon>
        <taxon>Gunneridae</taxon>
        <taxon>Pentapetalae</taxon>
        <taxon>rosids</taxon>
        <taxon>fabids</taxon>
        <taxon>Fabales</taxon>
        <taxon>Fabaceae</taxon>
        <taxon>Papilionoideae</taxon>
        <taxon>50 kb inversion clade</taxon>
        <taxon>NPAAA clade</taxon>
        <taxon>indigoferoid/millettioid clade</taxon>
        <taxon>Phaseoleae</taxon>
        <taxon>Vigna</taxon>
    </lineage>
</organism>
<protein>
    <recommendedName>
        <fullName evidence="8">C3H1-type domain-containing protein</fullName>
    </recommendedName>
</protein>
<feature type="region of interest" description="Disordered" evidence="7">
    <location>
        <begin position="1"/>
        <end position="22"/>
    </location>
</feature>
<dbReference type="PANTHER" id="PTHR15725:SF14">
    <property type="entry name" value="ZINC FINGER CCCH DOMAIN-CONTAINING PROTEIN 11A"/>
    <property type="match status" value="1"/>
</dbReference>
<evidence type="ECO:0000256" key="1">
    <source>
        <dbReference type="ARBA" id="ARBA00022723"/>
    </source>
</evidence>
<dbReference type="SUPFAM" id="SSF90229">
    <property type="entry name" value="CCCH zinc finger"/>
    <property type="match status" value="1"/>
</dbReference>
<keyword evidence="5" id="KW-0238">DNA-binding</keyword>
<feature type="compositionally biased region" description="Basic and acidic residues" evidence="7">
    <location>
        <begin position="520"/>
        <end position="546"/>
    </location>
</feature>
<keyword evidence="4 6" id="KW-0862">Zinc</keyword>
<feature type="region of interest" description="Disordered" evidence="7">
    <location>
        <begin position="92"/>
        <end position="111"/>
    </location>
</feature>
<sequence length="709" mass="78943">MVTPQPQLQVQPQQPAPSSQDEALKRNTDCVYFLASPLTCKKGNECEYRHSEYARVNPRDCRYWLSGNCLNPKCSFRHPPLDGLLGTQAATAGGPSVSAPPSQIPTASATHSPYNSTKQAVPCFFFQKGLCLKGDRCAFMHGPPAPSTGNKVAAQVPVTSQGAENPGFKKPFGTNEKYTQERKTSQGNVAKSGGGPEPKPAPKIESAPKRNMFELEKEMVPPSVGFDSEASRFKTSSPPVTNGPTVVRSNRLHQARVPDDHNFHSGKDSDEFLRESSPGFDVLVADELRNSDYYHGEDEFGKARGPDERNLDSLNEYDLGHSGEYGLAADIDRERFRVSQGYESYDHMQEPYVWEQHRKASAHLDRRTRRRSGSPENAEVSDLRHQLSKRRKGNGLKSVVSHDYALEGHGEEQSHRSFSRKDSLQLPLNESSLGNRFRGRIKLPTNGGADQLERDDRGRVRGRLLSGRLQATQQGRVHDRMRGRLQDDERRNSKERIMGREVIGGGRSDFAGPKSLAELKNGRNPENREPQPLRRRGTLRDDHPQSEDDLQFDGPKPLSEILKEKKRGGAGGRGDADSGNGKSSGIKNEKVINGSDPTPVTNTQNGVLSETKEYVNNQNNEESKVEITDAVGGETDATDGQYEEGMYDEAGEDQYYEGDDQREGDYEYEQGDEGYYEYEQGEEGENQEEEYIEEEDGDDFAKKIGVIHS</sequence>
<evidence type="ECO:0000256" key="6">
    <source>
        <dbReference type="PROSITE-ProRule" id="PRU00723"/>
    </source>
</evidence>
<dbReference type="AlphaFoldDB" id="A0A4D6L5J6"/>
<evidence type="ECO:0000259" key="8">
    <source>
        <dbReference type="PROSITE" id="PS50103"/>
    </source>
</evidence>
<dbReference type="FunFam" id="4.10.1000.10:FF:000021">
    <property type="entry name" value="Zinc finger CCCH domain-containing protein 17"/>
    <property type="match status" value="1"/>
</dbReference>
<feature type="region of interest" description="Disordered" evidence="7">
    <location>
        <begin position="160"/>
        <end position="206"/>
    </location>
</feature>
<dbReference type="Pfam" id="PF15663">
    <property type="entry name" value="zf-CCCH_3"/>
    <property type="match status" value="1"/>
</dbReference>
<dbReference type="PROSITE" id="PS50103">
    <property type="entry name" value="ZF_C3H1"/>
    <property type="match status" value="3"/>
</dbReference>
<keyword evidence="3 6" id="KW-0863">Zinc-finger</keyword>
<keyword evidence="10" id="KW-1185">Reference proteome</keyword>
<proteinExistence type="predicted"/>
<evidence type="ECO:0000313" key="10">
    <source>
        <dbReference type="Proteomes" id="UP000501690"/>
    </source>
</evidence>
<reference evidence="9 10" key="1">
    <citation type="submission" date="2019-04" db="EMBL/GenBank/DDBJ databases">
        <title>An improved genome assembly and genetic linkage map for asparagus bean, Vigna unguiculata ssp. sesquipedialis.</title>
        <authorList>
            <person name="Xia Q."/>
            <person name="Zhang R."/>
            <person name="Dong Y."/>
        </authorList>
    </citation>
    <scope>NUCLEOTIDE SEQUENCE [LARGE SCALE GENOMIC DNA]</scope>
    <source>
        <tissue evidence="9">Leaf</tissue>
    </source>
</reference>
<feature type="compositionally biased region" description="Low complexity" evidence="7">
    <location>
        <begin position="1"/>
        <end position="20"/>
    </location>
</feature>
<feature type="compositionally biased region" description="Acidic residues" evidence="7">
    <location>
        <begin position="641"/>
        <end position="658"/>
    </location>
</feature>
<accession>A0A4D6L5J6</accession>
<dbReference type="Gene3D" id="4.10.1000.10">
    <property type="entry name" value="Zinc finger, CCCH-type"/>
    <property type="match status" value="2"/>
</dbReference>
<dbReference type="InterPro" id="IPR036855">
    <property type="entry name" value="Znf_CCCH_sf"/>
</dbReference>
<dbReference type="Gramene" id="Vigun03g155600.1.v1.2">
    <property type="protein sequence ID" value="Vigun03g155600.1.v1.2"/>
    <property type="gene ID" value="Vigun03g155600.v1.2"/>
</dbReference>
<feature type="compositionally biased region" description="Polar residues" evidence="7">
    <location>
        <begin position="99"/>
        <end position="111"/>
    </location>
</feature>
<keyword evidence="1 6" id="KW-0479">Metal-binding</keyword>
<dbReference type="GO" id="GO:0008270">
    <property type="term" value="F:zinc ion binding"/>
    <property type="evidence" value="ECO:0007669"/>
    <property type="project" value="UniProtKB-KW"/>
</dbReference>
<feature type="zinc finger region" description="C3H1-type" evidence="6">
    <location>
        <begin position="55"/>
        <end position="81"/>
    </location>
</feature>
<evidence type="ECO:0000256" key="7">
    <source>
        <dbReference type="SAM" id="MobiDB-lite"/>
    </source>
</evidence>
<feature type="zinc finger region" description="C3H1-type" evidence="6">
    <location>
        <begin position="117"/>
        <end position="144"/>
    </location>
</feature>
<feature type="compositionally biased region" description="Basic and acidic residues" evidence="7">
    <location>
        <begin position="256"/>
        <end position="274"/>
    </location>
</feature>
<dbReference type="EMBL" id="CP039346">
    <property type="protein sequence ID" value="QCD83746.1"/>
    <property type="molecule type" value="Genomic_DNA"/>
</dbReference>
<feature type="compositionally biased region" description="Basic and acidic residues" evidence="7">
    <location>
        <begin position="476"/>
        <end position="499"/>
    </location>
</feature>
<feature type="region of interest" description="Disordered" evidence="7">
    <location>
        <begin position="295"/>
        <end position="316"/>
    </location>
</feature>
<feature type="compositionally biased region" description="Polar residues" evidence="7">
    <location>
        <begin position="595"/>
        <end position="611"/>
    </location>
</feature>
<feature type="domain" description="C3H1-type" evidence="8">
    <location>
        <begin position="117"/>
        <end position="144"/>
    </location>
</feature>
<dbReference type="InterPro" id="IPR041686">
    <property type="entry name" value="Znf-CCCH_3"/>
</dbReference>
<dbReference type="SMART" id="SM00356">
    <property type="entry name" value="ZnF_C3H1"/>
    <property type="match status" value="3"/>
</dbReference>
<dbReference type="OrthoDB" id="5395350at2759"/>
<gene>
    <name evidence="9" type="ORF">DEO72_LG2g4093</name>
</gene>
<dbReference type="InterPro" id="IPR000571">
    <property type="entry name" value="Znf_CCCH"/>
</dbReference>
<feature type="region of interest" description="Disordered" evidence="7">
    <location>
        <begin position="629"/>
        <end position="666"/>
    </location>
</feature>